<evidence type="ECO:0000313" key="3">
    <source>
        <dbReference type="Proteomes" id="UP000242715"/>
    </source>
</evidence>
<dbReference type="EMBL" id="DF973317">
    <property type="protein sequence ID" value="GAU25681.1"/>
    <property type="molecule type" value="Genomic_DNA"/>
</dbReference>
<organism evidence="2 3">
    <name type="scientific">Trifolium subterraneum</name>
    <name type="common">Subterranean clover</name>
    <dbReference type="NCBI Taxonomy" id="3900"/>
    <lineage>
        <taxon>Eukaryota</taxon>
        <taxon>Viridiplantae</taxon>
        <taxon>Streptophyta</taxon>
        <taxon>Embryophyta</taxon>
        <taxon>Tracheophyta</taxon>
        <taxon>Spermatophyta</taxon>
        <taxon>Magnoliopsida</taxon>
        <taxon>eudicotyledons</taxon>
        <taxon>Gunneridae</taxon>
        <taxon>Pentapetalae</taxon>
        <taxon>rosids</taxon>
        <taxon>fabids</taxon>
        <taxon>Fabales</taxon>
        <taxon>Fabaceae</taxon>
        <taxon>Papilionoideae</taxon>
        <taxon>50 kb inversion clade</taxon>
        <taxon>NPAAA clade</taxon>
        <taxon>Hologalegina</taxon>
        <taxon>IRL clade</taxon>
        <taxon>Trifolieae</taxon>
        <taxon>Trifolium</taxon>
    </lineage>
</organism>
<protein>
    <submittedName>
        <fullName evidence="2">Uncharacterized protein</fullName>
    </submittedName>
</protein>
<reference evidence="3" key="1">
    <citation type="journal article" date="2017" name="Front. Plant Sci.">
        <title>Climate Clever Clovers: New Paradigm to Reduce the Environmental Footprint of Ruminants by Breeding Low Methanogenic Forages Utilizing Haplotype Variation.</title>
        <authorList>
            <person name="Kaur P."/>
            <person name="Appels R."/>
            <person name="Bayer P.E."/>
            <person name="Keeble-Gagnere G."/>
            <person name="Wang J."/>
            <person name="Hirakawa H."/>
            <person name="Shirasawa K."/>
            <person name="Vercoe P."/>
            <person name="Stefanova K."/>
            <person name="Durmic Z."/>
            <person name="Nichols P."/>
            <person name="Revell C."/>
            <person name="Isobe S.N."/>
            <person name="Edwards D."/>
            <person name="Erskine W."/>
        </authorList>
    </citation>
    <scope>NUCLEOTIDE SEQUENCE [LARGE SCALE GENOMIC DNA]</scope>
    <source>
        <strain evidence="3">cv. Daliak</strain>
    </source>
</reference>
<sequence length="62" mass="6941">MLCCQQPHTGLDSFFDHNAIPQFSAQIVTAAMVARNDGGVEEEREPINGQERSWSKLGRPRL</sequence>
<dbReference type="AlphaFoldDB" id="A0A2Z6M0S0"/>
<feature type="region of interest" description="Disordered" evidence="1">
    <location>
        <begin position="38"/>
        <end position="62"/>
    </location>
</feature>
<accession>A0A2Z6M0S0</accession>
<proteinExistence type="predicted"/>
<evidence type="ECO:0000256" key="1">
    <source>
        <dbReference type="SAM" id="MobiDB-lite"/>
    </source>
</evidence>
<evidence type="ECO:0000313" key="2">
    <source>
        <dbReference type="EMBL" id="GAU25681.1"/>
    </source>
</evidence>
<name>A0A2Z6M0S0_TRISU</name>
<gene>
    <name evidence="2" type="ORF">TSUD_266080</name>
</gene>
<dbReference type="Proteomes" id="UP000242715">
    <property type="component" value="Unassembled WGS sequence"/>
</dbReference>
<keyword evidence="3" id="KW-1185">Reference proteome</keyword>